<feature type="region of interest" description="Disordered" evidence="2">
    <location>
        <begin position="1"/>
        <end position="24"/>
    </location>
</feature>
<protein>
    <submittedName>
        <fullName evidence="6">Ubiquitin carboxyl-terminal hydrolase 48</fullName>
    </submittedName>
</protein>
<comment type="similarity">
    <text evidence="1">Belongs to the peptidase C19 family.</text>
</comment>
<feature type="domain" description="DUSP" evidence="5">
    <location>
        <begin position="786"/>
        <end position="895"/>
    </location>
</feature>
<feature type="domain" description="Ubiquitin-like" evidence="3">
    <location>
        <begin position="951"/>
        <end position="1016"/>
    </location>
</feature>
<sequence length="1090" mass="124302">MAQKRKRRASSPSTGLPTGEVLKRDRLAGSATSWGWVGTEVRDPSEITQEHILAVYGLSSRTRRRRCPNKYAQEEKCSSSVESAQKAVNGELDEDVIVISDDEELNCNKKDCKQNPFCLNYLGQEKWEDEEKAKRTWLKCHDSGRNPTGDSRETGMPVGLKNLGATCYANASLQVWFRDITFREGVYSCQPIGGSEEKFMESPIFQLQVTFAALQESIQKAFNPTKLVESLQLRAAEQQDAQEFSKLFMSHLDEEFKKQPNPRLKSLITDHFEGTQVYCTVCRECNYKSERSSNFLELEINFQNKARLEDCIQSLLEPEHLTGDNQYLCGQCETLQDASRYMELRELPPVLHFSLLRFVYDLKTMERKKSKNIITFPTRINMQDFLGQANRSEGGSNDPLHEEIYELRGILLHKGPSAYHGHYEAQVYDGKGALFQFNDDIVTRIDNLGDAKNAKGTSEKSTTAKRTNQASKKRRIQDSDEEIIEGLSTPTESSESDDTCLISSKDAYMLIYVKKSFETSTSQKSRLDPPPRAFDVIKDLNKAHNDACVAYEQKQAESIQAFEQLRQQVMDVYRHWEAGDDEDMILVGREALEKWLANESMSEIAQEPDKCDHGYLDFRKTRELKCLKGTSYEKLKQARGSFILSFPLDDLCEQCIEDEFYERLYQVEHPRQVSQFNELLQRGNEATGYWISKAWLKDWTLQTPKMHQPSHLTDAPPDSHVFESVRCEHGGLSLNQANRRRISVEACELLTSIFPEWKPISVDEEPCSICEALLYERRNSNLERRKRAEEEKAKLKRMYEYTCDGNSFFFENVPCAIIAASFLRHWRRWLGKPTENERPEKVDNSLFFCEHGMLSLDPDCPADLNHEVSIIRLSEWDVLETLYPAGPLIALEHSTDQERKFICSVPVCQDCRYRRKVDWHITDLTIRTGGGRDFSTKNIPAYANTRQSSRLRQVKEHGGRVQVTKATTVKQIKIKLQEMLNIPTICQRLFYQGKELDDGAATVGSIGLFANDILDLQEQIEVHELSDDDDGFGIPRDEGRAFGGTLLGSASTVVPAEVKESMSDEKSCSACTFINPSAAVVCTMCGSTFV</sequence>
<dbReference type="SUPFAM" id="SSF54001">
    <property type="entry name" value="Cysteine proteinases"/>
    <property type="match status" value="1"/>
</dbReference>
<evidence type="ECO:0000256" key="1">
    <source>
        <dbReference type="ARBA" id="ARBA00009085"/>
    </source>
</evidence>
<dbReference type="HOGENOM" id="CLU_005874_0_0_1"/>
<feature type="domain" description="USP" evidence="4">
    <location>
        <begin position="158"/>
        <end position="515"/>
    </location>
</feature>
<dbReference type="InterPro" id="IPR028889">
    <property type="entry name" value="USP"/>
</dbReference>
<dbReference type="InterPro" id="IPR029071">
    <property type="entry name" value="Ubiquitin-like_domsf"/>
</dbReference>
<dbReference type="Pfam" id="PF00443">
    <property type="entry name" value="UCH"/>
    <property type="match status" value="1"/>
</dbReference>
<evidence type="ECO:0000259" key="4">
    <source>
        <dbReference type="PROSITE" id="PS50235"/>
    </source>
</evidence>
<dbReference type="InterPro" id="IPR001394">
    <property type="entry name" value="Peptidase_C19_UCH"/>
</dbReference>
<dbReference type="PROSITE" id="PS50235">
    <property type="entry name" value="USP_3"/>
    <property type="match status" value="1"/>
</dbReference>
<dbReference type="GO" id="GO:0016579">
    <property type="term" value="P:protein deubiquitination"/>
    <property type="evidence" value="ECO:0007669"/>
    <property type="project" value="InterPro"/>
</dbReference>
<dbReference type="Gene3D" id="3.90.70.10">
    <property type="entry name" value="Cysteine proteinases"/>
    <property type="match status" value="1"/>
</dbReference>
<evidence type="ECO:0000313" key="6">
    <source>
        <dbReference type="EMBL" id="ESK94597.1"/>
    </source>
</evidence>
<dbReference type="Gene3D" id="3.10.20.90">
    <property type="entry name" value="Phosphatidylinositol 3-kinase Catalytic Subunit, Chain A, domain 1"/>
    <property type="match status" value="1"/>
</dbReference>
<keyword evidence="6" id="KW-0378">Hydrolase</keyword>
<dbReference type="GO" id="GO:0004843">
    <property type="term" value="F:cysteine-type deubiquitinase activity"/>
    <property type="evidence" value="ECO:0007669"/>
    <property type="project" value="InterPro"/>
</dbReference>
<dbReference type="InterPro" id="IPR006615">
    <property type="entry name" value="Pept_C19_DUSP"/>
</dbReference>
<dbReference type="InterPro" id="IPR000626">
    <property type="entry name" value="Ubiquitin-like_dom"/>
</dbReference>
<dbReference type="EMBL" id="AWSO01000126">
    <property type="protein sequence ID" value="ESK94597.1"/>
    <property type="molecule type" value="Genomic_DNA"/>
</dbReference>
<dbReference type="Proteomes" id="UP000017559">
    <property type="component" value="Unassembled WGS sequence"/>
</dbReference>
<feature type="region of interest" description="Disordered" evidence="2">
    <location>
        <begin position="451"/>
        <end position="498"/>
    </location>
</feature>
<dbReference type="PANTHER" id="PTHR24006">
    <property type="entry name" value="UBIQUITIN CARBOXYL-TERMINAL HYDROLASE"/>
    <property type="match status" value="1"/>
</dbReference>
<feature type="compositionally biased region" description="Polar residues" evidence="2">
    <location>
        <begin position="455"/>
        <end position="470"/>
    </location>
</feature>
<dbReference type="InterPro" id="IPR018200">
    <property type="entry name" value="USP_CS"/>
</dbReference>
<name>V2XLI3_MONRO</name>
<accession>V2XLI3</accession>
<evidence type="ECO:0000313" key="7">
    <source>
        <dbReference type="Proteomes" id="UP000017559"/>
    </source>
</evidence>
<keyword evidence="7" id="KW-1185">Reference proteome</keyword>
<comment type="caution">
    <text evidence="6">The sequence shown here is derived from an EMBL/GenBank/DDBJ whole genome shotgun (WGS) entry which is preliminary data.</text>
</comment>
<dbReference type="KEGG" id="mrr:Moror_1036"/>
<dbReference type="InterPro" id="IPR035927">
    <property type="entry name" value="DUSP-like_sf"/>
</dbReference>
<dbReference type="InterPro" id="IPR050164">
    <property type="entry name" value="Peptidase_C19"/>
</dbReference>
<dbReference type="PROSITE" id="PS50053">
    <property type="entry name" value="UBIQUITIN_2"/>
    <property type="match status" value="1"/>
</dbReference>
<dbReference type="PROSITE" id="PS00972">
    <property type="entry name" value="USP_1"/>
    <property type="match status" value="1"/>
</dbReference>
<proteinExistence type="inferred from homology"/>
<dbReference type="GO" id="GO:0005829">
    <property type="term" value="C:cytosol"/>
    <property type="evidence" value="ECO:0007669"/>
    <property type="project" value="TreeGrafter"/>
</dbReference>
<dbReference type="OrthoDB" id="289038at2759"/>
<dbReference type="PROSITE" id="PS51283">
    <property type="entry name" value="DUSP"/>
    <property type="match status" value="1"/>
</dbReference>
<dbReference type="SUPFAM" id="SSF54236">
    <property type="entry name" value="Ubiquitin-like"/>
    <property type="match status" value="1"/>
</dbReference>
<dbReference type="GO" id="GO:0005634">
    <property type="term" value="C:nucleus"/>
    <property type="evidence" value="ECO:0007669"/>
    <property type="project" value="TreeGrafter"/>
</dbReference>
<dbReference type="InterPro" id="IPR038765">
    <property type="entry name" value="Papain-like_cys_pep_sf"/>
</dbReference>
<dbReference type="PROSITE" id="PS00973">
    <property type="entry name" value="USP_2"/>
    <property type="match status" value="1"/>
</dbReference>
<dbReference type="SMART" id="SM00213">
    <property type="entry name" value="UBQ"/>
    <property type="match status" value="1"/>
</dbReference>
<evidence type="ECO:0000259" key="3">
    <source>
        <dbReference type="PROSITE" id="PS50053"/>
    </source>
</evidence>
<dbReference type="SUPFAM" id="SSF143791">
    <property type="entry name" value="DUSP-like"/>
    <property type="match status" value="1"/>
</dbReference>
<dbReference type="AlphaFoldDB" id="V2XLI3"/>
<gene>
    <name evidence="6" type="ORF">Moror_1036</name>
</gene>
<reference evidence="6 7" key="1">
    <citation type="journal article" date="2014" name="BMC Genomics">
        <title>Genome and secretome analysis of the hemibiotrophic fungal pathogen, Moniliophthora roreri, which causes frosty pod rot disease of cacao: mechanisms of the biotrophic and necrotrophic phases.</title>
        <authorList>
            <person name="Meinhardt L.W."/>
            <person name="Costa G.G.L."/>
            <person name="Thomazella D.P.T."/>
            <person name="Teixeira P.J.P.L."/>
            <person name="Carazzolle M.F."/>
            <person name="Schuster S.C."/>
            <person name="Carlson J.E."/>
            <person name="Guiltinan M.J."/>
            <person name="Mieczkowski P."/>
            <person name="Farmer A."/>
            <person name="Ramaraj T."/>
            <person name="Crozier J."/>
            <person name="Davis R.E."/>
            <person name="Shao J."/>
            <person name="Melnick R.L."/>
            <person name="Pereira G.A.G."/>
            <person name="Bailey B.A."/>
        </authorList>
    </citation>
    <scope>NUCLEOTIDE SEQUENCE [LARGE SCALE GENOMIC DNA]</scope>
    <source>
        <strain evidence="6 7">MCA 2997</strain>
    </source>
</reference>
<organism evidence="6 7">
    <name type="scientific">Moniliophthora roreri (strain MCA 2997)</name>
    <name type="common">Cocoa frosty pod rot fungus</name>
    <name type="synonym">Crinipellis roreri</name>
    <dbReference type="NCBI Taxonomy" id="1381753"/>
    <lineage>
        <taxon>Eukaryota</taxon>
        <taxon>Fungi</taxon>
        <taxon>Dikarya</taxon>
        <taxon>Basidiomycota</taxon>
        <taxon>Agaricomycotina</taxon>
        <taxon>Agaricomycetes</taxon>
        <taxon>Agaricomycetidae</taxon>
        <taxon>Agaricales</taxon>
        <taxon>Marasmiineae</taxon>
        <taxon>Marasmiaceae</taxon>
        <taxon>Moniliophthora</taxon>
    </lineage>
</organism>
<dbReference type="STRING" id="1381753.V2XLI3"/>
<dbReference type="Pfam" id="PF00240">
    <property type="entry name" value="ubiquitin"/>
    <property type="match status" value="1"/>
</dbReference>
<evidence type="ECO:0000259" key="5">
    <source>
        <dbReference type="PROSITE" id="PS51283"/>
    </source>
</evidence>
<evidence type="ECO:0000256" key="2">
    <source>
        <dbReference type="SAM" id="MobiDB-lite"/>
    </source>
</evidence>